<evidence type="ECO:0000313" key="2">
    <source>
        <dbReference type="Proteomes" id="UP001201812"/>
    </source>
</evidence>
<reference evidence="1" key="1">
    <citation type="submission" date="2022-01" db="EMBL/GenBank/DDBJ databases">
        <title>Genome Sequence Resource for Two Populations of Ditylenchus destructor, the Migratory Endoparasitic Phytonematode.</title>
        <authorList>
            <person name="Zhang H."/>
            <person name="Lin R."/>
            <person name="Xie B."/>
        </authorList>
    </citation>
    <scope>NUCLEOTIDE SEQUENCE</scope>
    <source>
        <strain evidence="1">BazhouSP</strain>
    </source>
</reference>
<sequence>MDPNLHELKIRELLEQNSTDICVSTGGCEIKNGSARSCDNNERFVLVCFCRNESRYCDYHLMEKLKEDNNWSNIEYYVPHCDVGNYDVTDDHSNDSFNFPIPANSMSQFFCFEEVTDTEDGWKKAHEMVFPAGRVGFFNHSEHKSLVENEKLCLNSKPVLSAMVSNSFTSQCGNVGNRYFYCCQATLHSRNENISSYMRQNYTCNTGKEVNECYTIAQHQRLTNPANISSTLKERKLCEVENSDVSRLPMSMWGLGFTTQPMCYFTIPLGQAGLGKIDSYYYDRYNPKDDNRGIFSILCDQGKWTANEQIRGYACRLVSTPMSILIQREASELSCCCAANLVEIYKRLILNDREKFIQRQNSVLRMDDE</sequence>
<protein>
    <submittedName>
        <fullName evidence="1">Uncharacterized protein</fullName>
    </submittedName>
</protein>
<name>A0AAD4MJL2_9BILA</name>
<organism evidence="1 2">
    <name type="scientific">Ditylenchus destructor</name>
    <dbReference type="NCBI Taxonomy" id="166010"/>
    <lineage>
        <taxon>Eukaryota</taxon>
        <taxon>Metazoa</taxon>
        <taxon>Ecdysozoa</taxon>
        <taxon>Nematoda</taxon>
        <taxon>Chromadorea</taxon>
        <taxon>Rhabditida</taxon>
        <taxon>Tylenchina</taxon>
        <taxon>Tylenchomorpha</taxon>
        <taxon>Sphaerularioidea</taxon>
        <taxon>Anguinidae</taxon>
        <taxon>Anguininae</taxon>
        <taxon>Ditylenchus</taxon>
    </lineage>
</organism>
<proteinExistence type="predicted"/>
<gene>
    <name evidence="1" type="ORF">DdX_19488</name>
</gene>
<comment type="caution">
    <text evidence="1">The sequence shown here is derived from an EMBL/GenBank/DDBJ whole genome shotgun (WGS) entry which is preliminary data.</text>
</comment>
<keyword evidence="2" id="KW-1185">Reference proteome</keyword>
<dbReference type="AlphaFoldDB" id="A0AAD4MJL2"/>
<evidence type="ECO:0000313" key="1">
    <source>
        <dbReference type="EMBL" id="KAI1695620.1"/>
    </source>
</evidence>
<dbReference type="Proteomes" id="UP001201812">
    <property type="component" value="Unassembled WGS sequence"/>
</dbReference>
<dbReference type="EMBL" id="JAKKPZ010000387">
    <property type="protein sequence ID" value="KAI1695620.1"/>
    <property type="molecule type" value="Genomic_DNA"/>
</dbReference>
<accession>A0AAD4MJL2</accession>